<dbReference type="EMBL" id="JAHMHS010000023">
    <property type="protein sequence ID" value="KAK1727624.1"/>
    <property type="molecule type" value="Genomic_DNA"/>
</dbReference>
<protein>
    <submittedName>
        <fullName evidence="1">Uncharacterized protein</fullName>
    </submittedName>
</protein>
<keyword evidence="2" id="KW-1185">Reference proteome</keyword>
<evidence type="ECO:0000313" key="2">
    <source>
        <dbReference type="Proteomes" id="UP001244207"/>
    </source>
</evidence>
<dbReference type="GeneID" id="85394183"/>
<dbReference type="RefSeq" id="XP_060367679.1">
    <property type="nucleotide sequence ID" value="XM_060510284.1"/>
</dbReference>
<accession>A0AAD8UTU7</accession>
<dbReference type="Proteomes" id="UP001244207">
    <property type="component" value="Unassembled WGS sequence"/>
</dbReference>
<evidence type="ECO:0000313" key="1">
    <source>
        <dbReference type="EMBL" id="KAK1727624.1"/>
    </source>
</evidence>
<gene>
    <name evidence="1" type="ORF">BDZ83DRAFT_649481</name>
</gene>
<dbReference type="AlphaFoldDB" id="A0AAD8UTU7"/>
<name>A0AAD8UTU7_GLOAC</name>
<organism evidence="1 2">
    <name type="scientific">Glomerella acutata</name>
    <name type="common">Colletotrichum acutatum</name>
    <dbReference type="NCBI Taxonomy" id="27357"/>
    <lineage>
        <taxon>Eukaryota</taxon>
        <taxon>Fungi</taxon>
        <taxon>Dikarya</taxon>
        <taxon>Ascomycota</taxon>
        <taxon>Pezizomycotina</taxon>
        <taxon>Sordariomycetes</taxon>
        <taxon>Hypocreomycetidae</taxon>
        <taxon>Glomerellales</taxon>
        <taxon>Glomerellaceae</taxon>
        <taxon>Colletotrichum</taxon>
        <taxon>Colletotrichum acutatum species complex</taxon>
    </lineage>
</organism>
<reference evidence="1" key="1">
    <citation type="submission" date="2021-12" db="EMBL/GenBank/DDBJ databases">
        <title>Comparative genomics, transcriptomics and evolutionary studies reveal genomic signatures of adaptation to plant cell wall in hemibiotrophic fungi.</title>
        <authorList>
            <consortium name="DOE Joint Genome Institute"/>
            <person name="Baroncelli R."/>
            <person name="Diaz J.F."/>
            <person name="Benocci T."/>
            <person name="Peng M."/>
            <person name="Battaglia E."/>
            <person name="Haridas S."/>
            <person name="Andreopoulos W."/>
            <person name="Labutti K."/>
            <person name="Pangilinan J."/>
            <person name="Floch G.L."/>
            <person name="Makela M.R."/>
            <person name="Henrissat B."/>
            <person name="Grigoriev I.V."/>
            <person name="Crouch J.A."/>
            <person name="De Vries R.P."/>
            <person name="Sukno S.A."/>
            <person name="Thon M.R."/>
        </authorList>
    </citation>
    <scope>NUCLEOTIDE SEQUENCE</scope>
    <source>
        <strain evidence="1">CBS 112980</strain>
    </source>
</reference>
<comment type="caution">
    <text evidence="1">The sequence shown here is derived from an EMBL/GenBank/DDBJ whole genome shotgun (WGS) entry which is preliminary data.</text>
</comment>
<sequence length="100" mass="10617">MIGGAAFSAVGPLVLGHQRDSYSFAASRKTPRMRDAKVGWAKAVTPLAAVGGEVGRQMSACARDDVMKCTADGLCVFTGLAEDWEDMFMGLGDRVQSECK</sequence>
<proteinExistence type="predicted"/>